<dbReference type="InterPro" id="IPR016181">
    <property type="entry name" value="Acyl_CoA_acyltransferase"/>
</dbReference>
<feature type="domain" description="N-acetyltransferase" evidence="1">
    <location>
        <begin position="19"/>
        <end position="178"/>
    </location>
</feature>
<dbReference type="PANTHER" id="PTHR43792">
    <property type="entry name" value="GNAT FAMILY, PUTATIVE (AFU_ORTHOLOGUE AFUA_3G00765)-RELATED-RELATED"/>
    <property type="match status" value="1"/>
</dbReference>
<keyword evidence="3" id="KW-1185">Reference proteome</keyword>
<dbReference type="InterPro" id="IPR051531">
    <property type="entry name" value="N-acetyltransferase"/>
</dbReference>
<sequence length="365" mass="40605">MRAELTQTMEVPVLSDDVVTLRAHSSADVERVVEYATDPLTMRWAKMPSPYGRADAERYIAGARAGWVSGDALTWAIEHEGRFVGSVDLTGSGRIVEIGFVLHPDARGQGLARRAIILAMEYAVAHRDVEVVRWQAEEGNLASLRTAHSCGFTLTAKIPDWLEMNSKVVDAWCAKWRAGDDFAPKSTWHATTFETERFRLRPLAETDDERIRQTLDDPISRKYLFGRPDPLLIEHAAAERTRKWWTAARGETCTWAVADLESDTYLGDISIFEINDVTGAEIGFYTHPDARGHGVLGETFPAAVRHCFDVLDIRRMTMFAADSNEGSKALARRAGLHEFGTQPLAAKSAGVLEDLVGYELLRDDA</sequence>
<organism evidence="2 3">
    <name type="scientific">Gordonia mangrovi</name>
    <dbReference type="NCBI Taxonomy" id="2665643"/>
    <lineage>
        <taxon>Bacteria</taxon>
        <taxon>Bacillati</taxon>
        <taxon>Actinomycetota</taxon>
        <taxon>Actinomycetes</taxon>
        <taxon>Mycobacteriales</taxon>
        <taxon>Gordoniaceae</taxon>
        <taxon>Gordonia</taxon>
    </lineage>
</organism>
<evidence type="ECO:0000259" key="1">
    <source>
        <dbReference type="PROSITE" id="PS51186"/>
    </source>
</evidence>
<dbReference type="Proteomes" id="UP000475545">
    <property type="component" value="Unassembled WGS sequence"/>
</dbReference>
<accession>A0A6L7GL23</accession>
<dbReference type="CDD" id="cd04301">
    <property type="entry name" value="NAT_SF"/>
    <property type="match status" value="1"/>
</dbReference>
<proteinExistence type="predicted"/>
<dbReference type="Pfam" id="PF13302">
    <property type="entry name" value="Acetyltransf_3"/>
    <property type="match status" value="2"/>
</dbReference>
<keyword evidence="2" id="KW-0808">Transferase</keyword>
<name>A0A6L7GL23_9ACTN</name>
<dbReference type="InterPro" id="IPR000182">
    <property type="entry name" value="GNAT_dom"/>
</dbReference>
<dbReference type="Gene3D" id="3.40.630.30">
    <property type="match status" value="2"/>
</dbReference>
<reference evidence="2 3" key="1">
    <citation type="submission" date="2019-11" db="EMBL/GenBank/DDBJ databases">
        <title>Gordonia sp. nov., a novel actinobacterium isolated from mangrove soil in Hainan.</title>
        <authorList>
            <person name="Huang X."/>
            <person name="Xie Y."/>
            <person name="Chu X."/>
            <person name="Xiao K."/>
        </authorList>
    </citation>
    <scope>NUCLEOTIDE SEQUENCE [LARGE SCALE GENOMIC DNA]</scope>
    <source>
        <strain evidence="2 3">HNM0687</strain>
    </source>
</reference>
<feature type="domain" description="N-acetyltransferase" evidence="1">
    <location>
        <begin position="198"/>
        <end position="357"/>
    </location>
</feature>
<dbReference type="GO" id="GO:0016747">
    <property type="term" value="F:acyltransferase activity, transferring groups other than amino-acyl groups"/>
    <property type="evidence" value="ECO:0007669"/>
    <property type="project" value="InterPro"/>
</dbReference>
<dbReference type="PROSITE" id="PS51186">
    <property type="entry name" value="GNAT"/>
    <property type="match status" value="2"/>
</dbReference>
<comment type="caution">
    <text evidence="2">The sequence shown here is derived from an EMBL/GenBank/DDBJ whole genome shotgun (WGS) entry which is preliminary data.</text>
</comment>
<dbReference type="SUPFAM" id="SSF55729">
    <property type="entry name" value="Acyl-CoA N-acyltransferases (Nat)"/>
    <property type="match status" value="2"/>
</dbReference>
<dbReference type="AlphaFoldDB" id="A0A6L7GL23"/>
<protein>
    <submittedName>
        <fullName evidence="2">GNAT family N-acetyltransferase</fullName>
    </submittedName>
</protein>
<evidence type="ECO:0000313" key="2">
    <source>
        <dbReference type="EMBL" id="MXP20586.1"/>
    </source>
</evidence>
<dbReference type="EMBL" id="WMBR01000001">
    <property type="protein sequence ID" value="MXP20586.1"/>
    <property type="molecule type" value="Genomic_DNA"/>
</dbReference>
<evidence type="ECO:0000313" key="3">
    <source>
        <dbReference type="Proteomes" id="UP000475545"/>
    </source>
</evidence>
<gene>
    <name evidence="2" type="ORF">GIY30_04330</name>
</gene>